<comment type="caution">
    <text evidence="1">The sequence shown here is derived from an EMBL/GenBank/DDBJ whole genome shotgun (WGS) entry which is preliminary data.</text>
</comment>
<organism evidence="1 2">
    <name type="scientific">Parelaphostrongylus tenuis</name>
    <name type="common">Meningeal worm</name>
    <dbReference type="NCBI Taxonomy" id="148309"/>
    <lineage>
        <taxon>Eukaryota</taxon>
        <taxon>Metazoa</taxon>
        <taxon>Ecdysozoa</taxon>
        <taxon>Nematoda</taxon>
        <taxon>Chromadorea</taxon>
        <taxon>Rhabditida</taxon>
        <taxon>Rhabditina</taxon>
        <taxon>Rhabditomorpha</taxon>
        <taxon>Strongyloidea</taxon>
        <taxon>Metastrongylidae</taxon>
        <taxon>Parelaphostrongylus</taxon>
    </lineage>
</organism>
<name>A0AAD5MVH8_PARTN</name>
<keyword evidence="2" id="KW-1185">Reference proteome</keyword>
<evidence type="ECO:0000313" key="1">
    <source>
        <dbReference type="EMBL" id="KAJ1363473.1"/>
    </source>
</evidence>
<gene>
    <name evidence="1" type="ORF">KIN20_023347</name>
</gene>
<evidence type="ECO:0000313" key="2">
    <source>
        <dbReference type="Proteomes" id="UP001196413"/>
    </source>
</evidence>
<reference evidence="1" key="1">
    <citation type="submission" date="2021-06" db="EMBL/GenBank/DDBJ databases">
        <title>Parelaphostrongylus tenuis whole genome reference sequence.</title>
        <authorList>
            <person name="Garwood T.J."/>
            <person name="Larsen P.A."/>
            <person name="Fountain-Jones N.M."/>
            <person name="Garbe J.R."/>
            <person name="Macchietto M.G."/>
            <person name="Kania S.A."/>
            <person name="Gerhold R.W."/>
            <person name="Richards J.E."/>
            <person name="Wolf T.M."/>
        </authorList>
    </citation>
    <scope>NUCLEOTIDE SEQUENCE</scope>
    <source>
        <strain evidence="1">MNPRO001-30</strain>
        <tissue evidence="1">Meninges</tissue>
    </source>
</reference>
<proteinExistence type="predicted"/>
<dbReference type="EMBL" id="JAHQIW010004735">
    <property type="protein sequence ID" value="KAJ1363473.1"/>
    <property type="molecule type" value="Genomic_DNA"/>
</dbReference>
<dbReference type="AlphaFoldDB" id="A0AAD5MVH8"/>
<accession>A0AAD5MVH8</accession>
<dbReference type="Proteomes" id="UP001196413">
    <property type="component" value="Unassembled WGS sequence"/>
</dbReference>
<protein>
    <submittedName>
        <fullName evidence="1">Uncharacterized protein</fullName>
    </submittedName>
</protein>
<sequence length="53" mass="5951">MDGTQTHGAIPPRRSRRAVRSAERLIMLLDIGKKILDRSSTRTLRSTLFGSNL</sequence>